<dbReference type="NCBIfam" id="TIGR03150">
    <property type="entry name" value="fabF"/>
    <property type="match status" value="1"/>
</dbReference>
<comment type="catalytic activity">
    <reaction evidence="11">
        <text>(9Z)-hexadecenoyl-[ACP] + malonyl-[ACP] + H(+) = 3-oxo-(11Z)-octadecenoyl-[ACP] + holo-[ACP] + CO2</text>
        <dbReference type="Rhea" id="RHEA:55040"/>
        <dbReference type="Rhea" id="RHEA-COMP:9623"/>
        <dbReference type="Rhea" id="RHEA-COMP:9685"/>
        <dbReference type="Rhea" id="RHEA-COMP:10800"/>
        <dbReference type="Rhea" id="RHEA-COMP:14074"/>
        <dbReference type="ChEBI" id="CHEBI:15378"/>
        <dbReference type="ChEBI" id="CHEBI:16526"/>
        <dbReference type="ChEBI" id="CHEBI:64479"/>
        <dbReference type="ChEBI" id="CHEBI:78449"/>
        <dbReference type="ChEBI" id="CHEBI:83989"/>
        <dbReference type="ChEBI" id="CHEBI:138538"/>
        <dbReference type="EC" id="2.3.1.179"/>
    </reaction>
</comment>
<comment type="function">
    <text evidence="11">Involved in the type II fatty acid elongation cycle. Catalyzes the elongation of a wide range of acyl-ACP by the addition of two carbons from malonyl-ACP to an acyl acceptor. Can efficiently catalyze the conversion of palmitoleoyl-ACP (cis-hexadec-9-enoyl-ACP) to cis-vaccenoyl-ACP (cis-octadec-11-enoyl-ACP), an essential step in the thermal regulation of fatty acid composition.</text>
</comment>
<organism evidence="15 16">
    <name type="scientific">Xylella fastidiosa</name>
    <dbReference type="NCBI Taxonomy" id="2371"/>
    <lineage>
        <taxon>Bacteria</taxon>
        <taxon>Pseudomonadati</taxon>
        <taxon>Pseudomonadota</taxon>
        <taxon>Gammaproteobacteria</taxon>
        <taxon>Lysobacterales</taxon>
        <taxon>Lysobacteraceae</taxon>
        <taxon>Xylella</taxon>
    </lineage>
</organism>
<evidence type="ECO:0000256" key="4">
    <source>
        <dbReference type="ARBA" id="ARBA00014657"/>
    </source>
</evidence>
<dbReference type="CDD" id="cd00834">
    <property type="entry name" value="KAS_I_II"/>
    <property type="match status" value="1"/>
</dbReference>
<dbReference type="KEGG" id="xfh:XFHB_02740"/>
<evidence type="ECO:0000256" key="12">
    <source>
        <dbReference type="PIRSR" id="PIRSR000447-1"/>
    </source>
</evidence>
<accession>A0ABC8AC04</accession>
<dbReference type="InterPro" id="IPR018201">
    <property type="entry name" value="Ketoacyl_synth_AS"/>
</dbReference>
<evidence type="ECO:0000256" key="2">
    <source>
        <dbReference type="ARBA" id="ARBA00008467"/>
    </source>
</evidence>
<reference evidence="16" key="1">
    <citation type="submission" date="2014-11" db="EMBL/GenBank/DDBJ databases">
        <title>Xylella fastidiosa Hib4 Genome Sequencing.</title>
        <authorList>
            <person name="Pierry P.M."/>
            <person name="da Silva A.M."/>
        </authorList>
    </citation>
    <scope>NUCLEOTIDE SEQUENCE [LARGE SCALE GENOMIC DNA]</scope>
    <source>
        <strain evidence="16">Hib4</strain>
    </source>
</reference>
<dbReference type="PANTHER" id="PTHR11712">
    <property type="entry name" value="POLYKETIDE SYNTHASE-RELATED"/>
    <property type="match status" value="1"/>
</dbReference>
<dbReference type="RefSeq" id="WP_088577743.1">
    <property type="nucleotide sequence ID" value="NZ_CP009885.1"/>
</dbReference>
<dbReference type="Gene3D" id="3.40.47.10">
    <property type="match status" value="1"/>
</dbReference>
<dbReference type="InterPro" id="IPR014030">
    <property type="entry name" value="Ketoacyl_synth_N"/>
</dbReference>
<comment type="pathway">
    <text evidence="1 11">Lipid metabolism; fatty acid biosynthesis.</text>
</comment>
<dbReference type="SUPFAM" id="SSF53901">
    <property type="entry name" value="Thiolase-like"/>
    <property type="match status" value="1"/>
</dbReference>
<evidence type="ECO:0000256" key="6">
    <source>
        <dbReference type="ARBA" id="ARBA00022679"/>
    </source>
</evidence>
<dbReference type="FunFam" id="3.40.47.10:FF:000009">
    <property type="entry name" value="3-oxoacyl-[acyl-carrier-protein] synthase 2"/>
    <property type="match status" value="1"/>
</dbReference>
<gene>
    <name evidence="15" type="primary">fabF</name>
    <name evidence="15" type="ORF">XFHB_02740</name>
</gene>
<evidence type="ECO:0000256" key="13">
    <source>
        <dbReference type="RuleBase" id="RU003694"/>
    </source>
</evidence>
<keyword evidence="9 11" id="KW-0275">Fatty acid biosynthesis</keyword>
<dbReference type="InterPro" id="IPR014031">
    <property type="entry name" value="Ketoacyl_synth_C"/>
</dbReference>
<dbReference type="EMBL" id="CP009885">
    <property type="protein sequence ID" value="ALR05946.1"/>
    <property type="molecule type" value="Genomic_DNA"/>
</dbReference>
<dbReference type="GO" id="GO:0004315">
    <property type="term" value="F:3-oxoacyl-[acyl-carrier-protein] synthase activity"/>
    <property type="evidence" value="ECO:0007669"/>
    <property type="project" value="UniProtKB-UniRule"/>
</dbReference>
<feature type="domain" description="Ketosynthase family 3 (KS3)" evidence="14">
    <location>
        <begin position="2"/>
        <end position="415"/>
    </location>
</feature>
<dbReference type="Pfam" id="PF00109">
    <property type="entry name" value="ketoacyl-synt"/>
    <property type="match status" value="1"/>
</dbReference>
<evidence type="ECO:0000313" key="16">
    <source>
        <dbReference type="Proteomes" id="UP000196980"/>
    </source>
</evidence>
<keyword evidence="10 11" id="KW-0012">Acyltransferase</keyword>
<name>A0ABC8AC04_XYLFS</name>
<dbReference type="SMART" id="SM00825">
    <property type="entry name" value="PKS_KS"/>
    <property type="match status" value="1"/>
</dbReference>
<evidence type="ECO:0000256" key="9">
    <source>
        <dbReference type="ARBA" id="ARBA00023160"/>
    </source>
</evidence>
<dbReference type="EC" id="2.3.1.179" evidence="3 11"/>
<keyword evidence="6 11" id="KW-0808">Transferase</keyword>
<evidence type="ECO:0000256" key="10">
    <source>
        <dbReference type="ARBA" id="ARBA00023315"/>
    </source>
</evidence>
<dbReference type="InterPro" id="IPR017568">
    <property type="entry name" value="3-oxoacyl-ACP_synth-2"/>
</dbReference>
<comment type="catalytic activity">
    <reaction evidence="11">
        <text>a fatty acyl-[ACP] + malonyl-[ACP] + H(+) = a 3-oxoacyl-[ACP] + holo-[ACP] + CO2</text>
        <dbReference type="Rhea" id="RHEA:22836"/>
        <dbReference type="Rhea" id="RHEA-COMP:9623"/>
        <dbReference type="Rhea" id="RHEA-COMP:9685"/>
        <dbReference type="Rhea" id="RHEA-COMP:9916"/>
        <dbReference type="Rhea" id="RHEA-COMP:14125"/>
        <dbReference type="ChEBI" id="CHEBI:15378"/>
        <dbReference type="ChEBI" id="CHEBI:16526"/>
        <dbReference type="ChEBI" id="CHEBI:64479"/>
        <dbReference type="ChEBI" id="CHEBI:78449"/>
        <dbReference type="ChEBI" id="CHEBI:78776"/>
        <dbReference type="ChEBI" id="CHEBI:138651"/>
    </reaction>
</comment>
<dbReference type="InterPro" id="IPR016039">
    <property type="entry name" value="Thiolase-like"/>
</dbReference>
<evidence type="ECO:0000259" key="14">
    <source>
        <dbReference type="PROSITE" id="PS52004"/>
    </source>
</evidence>
<keyword evidence="8" id="KW-0443">Lipid metabolism</keyword>
<dbReference type="AlphaFoldDB" id="A0ABC8AC04"/>
<dbReference type="NCBIfam" id="NF005589">
    <property type="entry name" value="PRK07314.1"/>
    <property type="match status" value="1"/>
</dbReference>
<evidence type="ECO:0000256" key="8">
    <source>
        <dbReference type="ARBA" id="ARBA00023098"/>
    </source>
</evidence>
<dbReference type="Pfam" id="PF02801">
    <property type="entry name" value="Ketoacyl-synt_C"/>
    <property type="match status" value="1"/>
</dbReference>
<dbReference type="Proteomes" id="UP000196980">
    <property type="component" value="Chromosome"/>
</dbReference>
<comment type="similarity">
    <text evidence="2 11 13">Belongs to the thiolase-like superfamily. Beta-ketoacyl-ACP synthases family.</text>
</comment>
<evidence type="ECO:0000313" key="15">
    <source>
        <dbReference type="EMBL" id="ALR05946.1"/>
    </source>
</evidence>
<dbReference type="InterPro" id="IPR020841">
    <property type="entry name" value="PKS_Beta-ketoAc_synthase_dom"/>
</dbReference>
<evidence type="ECO:0000256" key="11">
    <source>
        <dbReference type="PIRNR" id="PIRNR000447"/>
    </source>
</evidence>
<protein>
    <recommendedName>
        <fullName evidence="4 11">3-oxoacyl-[acyl-carrier-protein] synthase 2</fullName>
        <ecNumber evidence="3 11">2.3.1.179</ecNumber>
    </recommendedName>
</protein>
<evidence type="ECO:0000256" key="1">
    <source>
        <dbReference type="ARBA" id="ARBA00005194"/>
    </source>
</evidence>
<evidence type="ECO:0000256" key="7">
    <source>
        <dbReference type="ARBA" id="ARBA00022832"/>
    </source>
</evidence>
<proteinExistence type="inferred from homology"/>
<dbReference type="GO" id="GO:0006633">
    <property type="term" value="P:fatty acid biosynthetic process"/>
    <property type="evidence" value="ECO:0007669"/>
    <property type="project" value="UniProtKB-UniRule"/>
</dbReference>
<dbReference type="InterPro" id="IPR000794">
    <property type="entry name" value="Beta-ketoacyl_synthase"/>
</dbReference>
<sequence>MNRRVVVTGMGMVSPLGNDLTTSWDGIVHGRSGIAPIVQIDASKLSTHKLSTQIAGEIKGFDPMKFVSAKDAKKMDSFIYYGIGAAFMALDDAGLEINEINAERVGALIGSGIGGVFGIEEQTIKFYEGGVRKISPFYVPSTIINMLPGQLSVLKGLKGPTFSAVSACATSNHSIGMAMRMIQYGDADVMLAGGSERASSPTAIGGFCAMRAMSTRNDDPTGASRPWDKGRDGFVLGDGAGILVLEEYEYAKARGARIYAELAGFGATSDAFHMTMPVEDGEGAARCMRIALQDAKVTPEQIDYLNAHGTSTPLGDLCETNAIKTVLGDHAYKVMVSSTKSMTGHLLGAAGGVEAIFSVMALHTGIVPPTINLEEPDEGCDLDYVPHVAREAKLDVVVSNGFGFGGTNGTLVFKRI</sequence>
<keyword evidence="5 11" id="KW-0444">Lipid biosynthesis</keyword>
<keyword evidence="7" id="KW-0276">Fatty acid metabolism</keyword>
<evidence type="ECO:0000256" key="5">
    <source>
        <dbReference type="ARBA" id="ARBA00022516"/>
    </source>
</evidence>
<feature type="active site" description="For beta-ketoacyl synthase activity" evidence="12">
    <location>
        <position position="168"/>
    </location>
</feature>
<dbReference type="PROSITE" id="PS52004">
    <property type="entry name" value="KS3_2"/>
    <property type="match status" value="1"/>
</dbReference>
<dbReference type="PANTHER" id="PTHR11712:SF336">
    <property type="entry name" value="3-OXOACYL-[ACYL-CARRIER-PROTEIN] SYNTHASE, MITOCHONDRIAL"/>
    <property type="match status" value="1"/>
</dbReference>
<dbReference type="PIRSF" id="PIRSF000447">
    <property type="entry name" value="KAS_II"/>
    <property type="match status" value="1"/>
</dbReference>
<evidence type="ECO:0000256" key="3">
    <source>
        <dbReference type="ARBA" id="ARBA00012356"/>
    </source>
</evidence>
<dbReference type="PROSITE" id="PS00606">
    <property type="entry name" value="KS3_1"/>
    <property type="match status" value="1"/>
</dbReference>